<sequence length="385" mass="42523">MISVSKKILPFLKPSILQSRYLSTNGEYFLIRKDEMENFMERCMLAVGTQKLHAKSLANCLIEADYRGHFSHGLNRLDMYVRDIKEGTTFSDREPIVVKESEATALVDGNNLLGPVVGNFCMHLAIEKAKKVGIGMVVANRSNHYGIAGHYSMQALKERLIGLSFTNTSPLIFPTRANKRTFGTNPITIAAPGKDNDSFVLDMATSTVAFGKVELSDRKDQVIPNSWGADKNGNPTTDPKKVLNGGGLLPLGGPEESSGYKGYGLNLMVEILCGILSGSLYGPHIRTWQTSSGEANLGQCFMAINPGNFADNFEDRLQDLMDYCRNITPVDKNKPVLVAGDPERIHMKTCDEKDGIQYHINQVKYAEDLAKNLNIEPPKARLFSQ</sequence>
<comment type="caution">
    <text evidence="4">The sequence shown here is derived from an EMBL/GenBank/DDBJ whole genome shotgun (WGS) entry which is preliminary data.</text>
</comment>
<dbReference type="InterPro" id="IPR043144">
    <property type="entry name" value="Mal/L-sulf/L-lact_DH-like_ah"/>
</dbReference>
<gene>
    <name evidence="4" type="ORF">OXX778_LOCUS13913</name>
</gene>
<dbReference type="InterPro" id="IPR003767">
    <property type="entry name" value="Malate/L-lactate_DH-like"/>
</dbReference>
<evidence type="ECO:0000313" key="5">
    <source>
        <dbReference type="Proteomes" id="UP000663879"/>
    </source>
</evidence>
<evidence type="ECO:0008006" key="6">
    <source>
        <dbReference type="Google" id="ProtNLM"/>
    </source>
</evidence>
<name>A0A814D8W1_9BILA</name>
<proteinExistence type="inferred from homology"/>
<dbReference type="EMBL" id="CAJNOC010002770">
    <property type="protein sequence ID" value="CAF0950470.1"/>
    <property type="molecule type" value="Genomic_DNA"/>
</dbReference>
<comment type="similarity">
    <text evidence="1">Belongs to the LDH2/MDH2 oxidoreductase family.</text>
</comment>
<evidence type="ECO:0000256" key="3">
    <source>
        <dbReference type="SAM" id="MobiDB-lite"/>
    </source>
</evidence>
<feature type="region of interest" description="Disordered" evidence="3">
    <location>
        <begin position="224"/>
        <end position="244"/>
    </location>
</feature>
<dbReference type="Gene3D" id="1.10.1530.10">
    <property type="match status" value="1"/>
</dbReference>
<keyword evidence="2" id="KW-0560">Oxidoreductase</keyword>
<dbReference type="PANTHER" id="PTHR11091:SF0">
    <property type="entry name" value="MALATE DEHYDROGENASE"/>
    <property type="match status" value="1"/>
</dbReference>
<protein>
    <recommendedName>
        <fullName evidence="6">Malate dehydrogenase</fullName>
    </recommendedName>
</protein>
<dbReference type="InterPro" id="IPR043143">
    <property type="entry name" value="Mal/L-sulf/L-lact_DH-like_NADP"/>
</dbReference>
<dbReference type="InterPro" id="IPR036111">
    <property type="entry name" value="Mal/L-sulfo/L-lacto_DH-like_sf"/>
</dbReference>
<dbReference type="Pfam" id="PF02615">
    <property type="entry name" value="Ldh_2"/>
    <property type="match status" value="1"/>
</dbReference>
<dbReference type="SUPFAM" id="SSF89733">
    <property type="entry name" value="L-sulfolactate dehydrogenase-like"/>
    <property type="match status" value="1"/>
</dbReference>
<dbReference type="Proteomes" id="UP000663879">
    <property type="component" value="Unassembled WGS sequence"/>
</dbReference>
<evidence type="ECO:0000256" key="1">
    <source>
        <dbReference type="ARBA" id="ARBA00006056"/>
    </source>
</evidence>
<evidence type="ECO:0000256" key="2">
    <source>
        <dbReference type="ARBA" id="ARBA00023002"/>
    </source>
</evidence>
<dbReference type="Gene3D" id="3.30.1370.60">
    <property type="entry name" value="Hypothetical oxidoreductase yiak, domain 2"/>
    <property type="match status" value="1"/>
</dbReference>
<dbReference type="OrthoDB" id="7881616at2759"/>
<evidence type="ECO:0000313" key="4">
    <source>
        <dbReference type="EMBL" id="CAF0950470.1"/>
    </source>
</evidence>
<reference evidence="4" key="1">
    <citation type="submission" date="2021-02" db="EMBL/GenBank/DDBJ databases">
        <authorList>
            <person name="Nowell W R."/>
        </authorList>
    </citation>
    <scope>NUCLEOTIDE SEQUENCE</scope>
    <source>
        <strain evidence="4">Ploen Becks lab</strain>
    </source>
</reference>
<organism evidence="4 5">
    <name type="scientific">Brachionus calyciflorus</name>
    <dbReference type="NCBI Taxonomy" id="104777"/>
    <lineage>
        <taxon>Eukaryota</taxon>
        <taxon>Metazoa</taxon>
        <taxon>Spiralia</taxon>
        <taxon>Gnathifera</taxon>
        <taxon>Rotifera</taxon>
        <taxon>Eurotatoria</taxon>
        <taxon>Monogononta</taxon>
        <taxon>Pseudotrocha</taxon>
        <taxon>Ploima</taxon>
        <taxon>Brachionidae</taxon>
        <taxon>Brachionus</taxon>
    </lineage>
</organism>
<dbReference type="GO" id="GO:0016491">
    <property type="term" value="F:oxidoreductase activity"/>
    <property type="evidence" value="ECO:0007669"/>
    <property type="project" value="UniProtKB-KW"/>
</dbReference>
<dbReference type="AlphaFoldDB" id="A0A814D8W1"/>
<keyword evidence="5" id="KW-1185">Reference proteome</keyword>
<dbReference type="PANTHER" id="PTHR11091">
    <property type="entry name" value="OXIDOREDUCTASE-RELATED"/>
    <property type="match status" value="1"/>
</dbReference>
<accession>A0A814D8W1</accession>